<dbReference type="EMBL" id="WKKV01000044">
    <property type="protein sequence ID" value="MSE04209.1"/>
    <property type="molecule type" value="Genomic_DNA"/>
</dbReference>
<sequence length="175" mass="18906">MTICINKKGSSVPVYSNYGLTTWGSKIGTVNSNELFVFYGTFTEANGAVSIGFYSPSGWRQGYVKPSAATGSFLTKAYIAKYGTSAHGGIAFKVLHRQSRIFSGTNVITTVKPGGKIITDGYSSSGSSYPYRLSIKGYIHAGSTKYHKVTNGWCDTDLEIGKSMYNTVTIDGKWV</sequence>
<evidence type="ECO:0000313" key="1">
    <source>
        <dbReference type="EMBL" id="MSE04074.1"/>
    </source>
</evidence>
<name>A0A6A8LJY4_BACVE</name>
<proteinExistence type="predicted"/>
<organism evidence="1">
    <name type="scientific">Bacillus velezensis</name>
    <dbReference type="NCBI Taxonomy" id="492670"/>
    <lineage>
        <taxon>Bacteria</taxon>
        <taxon>Bacillati</taxon>
        <taxon>Bacillota</taxon>
        <taxon>Bacilli</taxon>
        <taxon>Bacillales</taxon>
        <taxon>Bacillaceae</taxon>
        <taxon>Bacillus</taxon>
        <taxon>Bacillus amyloliquefaciens group</taxon>
    </lineage>
</organism>
<evidence type="ECO:0000313" key="2">
    <source>
        <dbReference type="EMBL" id="MSE04209.1"/>
    </source>
</evidence>
<comment type="caution">
    <text evidence="1">The sequence shown here is derived from an EMBL/GenBank/DDBJ whole genome shotgun (WGS) entry which is preliminary data.</text>
</comment>
<keyword evidence="2" id="KW-0614">Plasmid</keyword>
<dbReference type="AlphaFoldDB" id="A0A6A8LJY4"/>
<gene>
    <name evidence="1" type="ORF">GKC39_18710</name>
    <name evidence="2" type="ORF">GKC39_19525</name>
</gene>
<geneLocation type="plasmid" evidence="2">
    <name>unnamed01</name>
</geneLocation>
<protein>
    <submittedName>
        <fullName evidence="1">Uncharacterized protein</fullName>
    </submittedName>
</protein>
<accession>A0A6A8LJY4</accession>
<reference evidence="1" key="1">
    <citation type="submission" date="2019-11" db="EMBL/GenBank/DDBJ databases">
        <title>Draft Genome Sequence of Plant Growth-Promoting Rhizosphere-Associated Bacteria.</title>
        <authorList>
            <person name="Vasilyev I.Y."/>
            <person name="Radchenko V."/>
            <person name="Ilnitskaya E.V."/>
        </authorList>
    </citation>
    <scope>NUCLEOTIDE SEQUENCE</scope>
    <source>
        <strain evidence="1">VRA_517_n</strain>
        <plasmid evidence="2">unnamed01</plasmid>
    </source>
</reference>
<dbReference type="EMBL" id="WKKV01000015">
    <property type="protein sequence ID" value="MSE04074.1"/>
    <property type="molecule type" value="Genomic_DNA"/>
</dbReference>
<dbReference type="RefSeq" id="WP_025852558.1">
    <property type="nucleotide sequence ID" value="NZ_BPWC01000001.1"/>
</dbReference>